<organism evidence="1">
    <name type="scientific">Daucus carota subsp. sativus</name>
    <name type="common">Carrot</name>
    <dbReference type="NCBI Taxonomy" id="79200"/>
    <lineage>
        <taxon>Eukaryota</taxon>
        <taxon>Viridiplantae</taxon>
        <taxon>Streptophyta</taxon>
        <taxon>Embryophyta</taxon>
        <taxon>Tracheophyta</taxon>
        <taxon>Spermatophyta</taxon>
        <taxon>Magnoliopsida</taxon>
        <taxon>eudicotyledons</taxon>
        <taxon>Gunneridae</taxon>
        <taxon>Pentapetalae</taxon>
        <taxon>asterids</taxon>
        <taxon>campanulids</taxon>
        <taxon>Apiales</taxon>
        <taxon>Apiaceae</taxon>
        <taxon>Apioideae</taxon>
        <taxon>Scandiceae</taxon>
        <taxon>Daucinae</taxon>
        <taxon>Daucus</taxon>
        <taxon>Daucus sect. Daucus</taxon>
    </lineage>
</organism>
<protein>
    <submittedName>
        <fullName evidence="1">Uncharacterized protein</fullName>
    </submittedName>
</protein>
<keyword evidence="3" id="KW-1185">Reference proteome</keyword>
<dbReference type="AlphaFoldDB" id="A0A164YG56"/>
<evidence type="ECO:0000313" key="1">
    <source>
        <dbReference type="EMBL" id="KZM94464.1"/>
    </source>
</evidence>
<dbReference type="EMBL" id="LNRQ01000005">
    <property type="protein sequence ID" value="KZM94464.1"/>
    <property type="molecule type" value="Genomic_DNA"/>
</dbReference>
<gene>
    <name evidence="1" type="ORF">DCAR_017707</name>
    <name evidence="2" type="ORF">DCAR_0520305</name>
</gene>
<dbReference type="EMBL" id="CP093347">
    <property type="protein sequence ID" value="WOH00929.1"/>
    <property type="molecule type" value="Genomic_DNA"/>
</dbReference>
<reference evidence="2" key="2">
    <citation type="submission" date="2022-03" db="EMBL/GenBank/DDBJ databases">
        <title>Draft title - Genomic analysis of global carrot germplasm unveils the trajectory of domestication and the origin of high carotenoid orange carrot.</title>
        <authorList>
            <person name="Iorizzo M."/>
            <person name="Ellison S."/>
            <person name="Senalik D."/>
            <person name="Macko-Podgorni A."/>
            <person name="Grzebelus D."/>
            <person name="Bostan H."/>
            <person name="Rolling W."/>
            <person name="Curaba J."/>
            <person name="Simon P."/>
        </authorList>
    </citation>
    <scope>NUCLEOTIDE SEQUENCE</scope>
    <source>
        <tissue evidence="2">Leaf</tissue>
    </source>
</reference>
<sequence length="67" mass="7386">MAHLVTIPTTGTGINLALCLQSSMEKRKPGMIDYVFLELDSLPKRLRPSLVAVQVLGSFRSDVPLIF</sequence>
<dbReference type="Proteomes" id="UP000077755">
    <property type="component" value="Chromosome 5"/>
</dbReference>
<proteinExistence type="predicted"/>
<name>A0A164YG56_DAUCS</name>
<dbReference type="Gramene" id="KZM94464">
    <property type="protein sequence ID" value="KZM94464"/>
    <property type="gene ID" value="DCAR_017707"/>
</dbReference>
<accession>A0A164YG56</accession>
<reference evidence="1" key="1">
    <citation type="journal article" date="2016" name="Nat. Genet.">
        <title>A high-quality carrot genome assembly provides new insights into carotenoid accumulation and asterid genome evolution.</title>
        <authorList>
            <person name="Iorizzo M."/>
            <person name="Ellison S."/>
            <person name="Senalik D."/>
            <person name="Zeng P."/>
            <person name="Satapoomin P."/>
            <person name="Huang J."/>
            <person name="Bowman M."/>
            <person name="Iovene M."/>
            <person name="Sanseverino W."/>
            <person name="Cavagnaro P."/>
            <person name="Yildiz M."/>
            <person name="Macko-Podgorni A."/>
            <person name="Moranska E."/>
            <person name="Grzebelus E."/>
            <person name="Grzebelus D."/>
            <person name="Ashrafi H."/>
            <person name="Zheng Z."/>
            <person name="Cheng S."/>
            <person name="Spooner D."/>
            <person name="Van Deynze A."/>
            <person name="Simon P."/>
        </authorList>
    </citation>
    <scope>NUCLEOTIDE SEQUENCE [LARGE SCALE GENOMIC DNA]</scope>
    <source>
        <tissue evidence="1">Leaf</tissue>
    </source>
</reference>
<evidence type="ECO:0000313" key="2">
    <source>
        <dbReference type="EMBL" id="WOH00929.1"/>
    </source>
</evidence>
<evidence type="ECO:0000313" key="3">
    <source>
        <dbReference type="Proteomes" id="UP000077755"/>
    </source>
</evidence>